<name>A0A1F7UN10_9BACT</name>
<dbReference type="GO" id="GO:0009394">
    <property type="term" value="P:2'-deoxyribonucleotide metabolic process"/>
    <property type="evidence" value="ECO:0007669"/>
    <property type="project" value="InterPro"/>
</dbReference>
<dbReference type="EMBL" id="MGEH01000004">
    <property type="protein sequence ID" value="OGL79670.1"/>
    <property type="molecule type" value="Genomic_DNA"/>
</dbReference>
<dbReference type="InterPro" id="IPR010550">
    <property type="entry name" value="DCD_N"/>
</dbReference>
<dbReference type="Proteomes" id="UP000176603">
    <property type="component" value="Unassembled WGS sequence"/>
</dbReference>
<organism evidence="3 4">
    <name type="scientific">Candidatus Uhrbacteria bacterium RIFCSPHIGHO2_12_FULL_60_25</name>
    <dbReference type="NCBI Taxonomy" id="1802399"/>
    <lineage>
        <taxon>Bacteria</taxon>
        <taxon>Candidatus Uhriibacteriota</taxon>
    </lineage>
</organism>
<gene>
    <name evidence="3" type="ORF">A3E39_00950</name>
</gene>
<dbReference type="Pfam" id="PF06559">
    <property type="entry name" value="DCD_N"/>
    <property type="match status" value="1"/>
</dbReference>
<reference evidence="3 4" key="1">
    <citation type="journal article" date="2016" name="Nat. Commun.">
        <title>Thousands of microbial genomes shed light on interconnected biogeochemical processes in an aquifer system.</title>
        <authorList>
            <person name="Anantharaman K."/>
            <person name="Brown C.T."/>
            <person name="Hug L.A."/>
            <person name="Sharon I."/>
            <person name="Castelle C.J."/>
            <person name="Probst A.J."/>
            <person name="Thomas B.C."/>
            <person name="Singh A."/>
            <person name="Wilkins M.J."/>
            <person name="Karaoz U."/>
            <person name="Brodie E.L."/>
            <person name="Williams K.H."/>
            <person name="Hubbard S.S."/>
            <person name="Banfield J.F."/>
        </authorList>
    </citation>
    <scope>NUCLEOTIDE SEQUENCE [LARGE SCALE GENOMIC DNA]</scope>
</reference>
<proteinExistence type="predicted"/>
<evidence type="ECO:0008006" key="5">
    <source>
        <dbReference type="Google" id="ProtNLM"/>
    </source>
</evidence>
<sequence>MANRPGALPYQMMKDMLQAGYVEGATDDAIQPSSLDLTITDEVYRMRGSYLPRPGEPIRDIIARGALYTANLDLPLERGGIYLIKLKETLKLPKSIHASVSNKSSSGRIDLRARLVADGLPRFDNIPAGYAGSLWIELVPKSFPVRLHADDRVNQIRFFSGEAKLNALDHQFAYDKHRLLRDRRGRPIASNENIVQDGVTMTIDLVGEDGPAGTAGWTGDVIGWRSHPGAWNVLDTAKYDHDPREFFEPIYQPRNGELTLTPGTFYILATKERIVVPPHLAAEMANYDPSKGEFRAHFAGFFDPGFGWHEEDKERGNIVVLEVEAFGHESVLRDGQPICLMAYERMLATPEKIYGQDLKSNYARQTGPRLSKWFKTGADHGPPLDVARGRLSTDHIVSPPPAWDDLGRYDLD</sequence>
<evidence type="ECO:0000259" key="2">
    <source>
        <dbReference type="Pfam" id="PF22569"/>
    </source>
</evidence>
<dbReference type="STRING" id="1802399.A3E39_00950"/>
<comment type="caution">
    <text evidence="3">The sequence shown here is derived from an EMBL/GenBank/DDBJ whole genome shotgun (WGS) entry which is preliminary data.</text>
</comment>
<dbReference type="AlphaFoldDB" id="A0A1F7UN10"/>
<evidence type="ECO:0000259" key="1">
    <source>
        <dbReference type="Pfam" id="PF06559"/>
    </source>
</evidence>
<dbReference type="PANTHER" id="PTHR42680">
    <property type="entry name" value="DCTP DEAMINASE"/>
    <property type="match status" value="1"/>
</dbReference>
<dbReference type="GO" id="GO:0008829">
    <property type="term" value="F:dCTP deaminase activity"/>
    <property type="evidence" value="ECO:0007669"/>
    <property type="project" value="InterPro"/>
</dbReference>
<accession>A0A1F7UN10</accession>
<dbReference type="InterPro" id="IPR036157">
    <property type="entry name" value="dUTPase-like_sf"/>
</dbReference>
<protein>
    <recommendedName>
        <fullName evidence="5">2'-deoxycytidine 5'-triphosphate deaminase</fullName>
    </recommendedName>
</protein>
<dbReference type="Pfam" id="PF22569">
    <property type="entry name" value="DCD_C"/>
    <property type="match status" value="1"/>
</dbReference>
<dbReference type="InterPro" id="IPR053811">
    <property type="entry name" value="DCD_C"/>
</dbReference>
<feature type="domain" description="2'-deoxycytidine 5'-triphosphate deaminase N-terminal" evidence="1">
    <location>
        <begin position="6"/>
        <end position="162"/>
    </location>
</feature>
<evidence type="ECO:0000313" key="4">
    <source>
        <dbReference type="Proteomes" id="UP000176603"/>
    </source>
</evidence>
<dbReference type="SUPFAM" id="SSF51283">
    <property type="entry name" value="dUTPase-like"/>
    <property type="match status" value="2"/>
</dbReference>
<evidence type="ECO:0000313" key="3">
    <source>
        <dbReference type="EMBL" id="OGL79670.1"/>
    </source>
</evidence>
<feature type="domain" description="2'-deoxycytidine 5'-triphosphate deaminase C-terminal" evidence="2">
    <location>
        <begin position="190"/>
        <end position="374"/>
    </location>
</feature>
<dbReference type="Gene3D" id="2.70.40.10">
    <property type="match status" value="2"/>
</dbReference>
<dbReference type="PANTHER" id="PTHR42680:SF3">
    <property type="entry name" value="DCTP DEAMINASE"/>
    <property type="match status" value="1"/>
</dbReference>
<dbReference type="NCBIfam" id="NF005734">
    <property type="entry name" value="PRK07559.1"/>
    <property type="match status" value="1"/>
</dbReference>